<dbReference type="KEGG" id="crq:GCK72_016322"/>
<dbReference type="GeneID" id="78776313"/>
<reference evidence="2 3" key="1">
    <citation type="submission" date="2019-12" db="EMBL/GenBank/DDBJ databases">
        <title>Chromosome-level assembly of the Caenorhabditis remanei genome.</title>
        <authorList>
            <person name="Teterina A.A."/>
            <person name="Willis J.H."/>
            <person name="Phillips P.C."/>
        </authorList>
    </citation>
    <scope>NUCLEOTIDE SEQUENCE [LARGE SCALE GENOMIC DNA]</scope>
    <source>
        <strain evidence="2 3">PX506</strain>
        <tissue evidence="2">Whole organism</tissue>
    </source>
</reference>
<name>A0A6A5GZ43_CAERE</name>
<feature type="compositionally biased region" description="Basic and acidic residues" evidence="1">
    <location>
        <begin position="1"/>
        <end position="20"/>
    </location>
</feature>
<dbReference type="RefSeq" id="XP_053586218.1">
    <property type="nucleotide sequence ID" value="XM_053731446.1"/>
</dbReference>
<organism evidence="2 3">
    <name type="scientific">Caenorhabditis remanei</name>
    <name type="common">Caenorhabditis vulgaris</name>
    <dbReference type="NCBI Taxonomy" id="31234"/>
    <lineage>
        <taxon>Eukaryota</taxon>
        <taxon>Metazoa</taxon>
        <taxon>Ecdysozoa</taxon>
        <taxon>Nematoda</taxon>
        <taxon>Chromadorea</taxon>
        <taxon>Rhabditida</taxon>
        <taxon>Rhabditina</taxon>
        <taxon>Rhabditomorpha</taxon>
        <taxon>Rhabditoidea</taxon>
        <taxon>Rhabditidae</taxon>
        <taxon>Peloderinae</taxon>
        <taxon>Caenorhabditis</taxon>
    </lineage>
</organism>
<dbReference type="CTD" id="78776313"/>
<evidence type="ECO:0000256" key="1">
    <source>
        <dbReference type="SAM" id="MobiDB-lite"/>
    </source>
</evidence>
<gene>
    <name evidence="2" type="ORF">GCK72_016322</name>
</gene>
<protein>
    <submittedName>
        <fullName evidence="2">Uncharacterized protein</fullName>
    </submittedName>
</protein>
<dbReference type="Proteomes" id="UP000483820">
    <property type="component" value="Chromosome IV"/>
</dbReference>
<dbReference type="EMBL" id="WUAV01000004">
    <property type="protein sequence ID" value="KAF1759855.1"/>
    <property type="molecule type" value="Genomic_DNA"/>
</dbReference>
<comment type="caution">
    <text evidence="2">The sequence shown here is derived from an EMBL/GenBank/DDBJ whole genome shotgun (WGS) entry which is preliminary data.</text>
</comment>
<accession>A0A6A5GZ43</accession>
<sequence>MSDAKGGKDNREEKQQERTRFGASSFESVCGGETLYAESDSFGVELRSGEARRARRLVGRVFGSSSGMSTG</sequence>
<evidence type="ECO:0000313" key="3">
    <source>
        <dbReference type="Proteomes" id="UP000483820"/>
    </source>
</evidence>
<evidence type="ECO:0000313" key="2">
    <source>
        <dbReference type="EMBL" id="KAF1759855.1"/>
    </source>
</evidence>
<feature type="region of interest" description="Disordered" evidence="1">
    <location>
        <begin position="1"/>
        <end position="25"/>
    </location>
</feature>
<proteinExistence type="predicted"/>
<dbReference type="AlphaFoldDB" id="A0A6A5GZ43"/>